<accession>A0A4V1C7U8</accession>
<feature type="compositionally biased region" description="Polar residues" evidence="1">
    <location>
        <begin position="1"/>
        <end position="13"/>
    </location>
</feature>
<organism evidence="2 3">
    <name type="scientific">Pyricularia oryzae</name>
    <name type="common">Rice blast fungus</name>
    <name type="synonym">Magnaporthe oryzae</name>
    <dbReference type="NCBI Taxonomy" id="318829"/>
    <lineage>
        <taxon>Eukaryota</taxon>
        <taxon>Fungi</taxon>
        <taxon>Dikarya</taxon>
        <taxon>Ascomycota</taxon>
        <taxon>Pezizomycotina</taxon>
        <taxon>Sordariomycetes</taxon>
        <taxon>Sordariomycetidae</taxon>
        <taxon>Magnaporthales</taxon>
        <taxon>Pyriculariaceae</taxon>
        <taxon>Pyricularia</taxon>
    </lineage>
</organism>
<protein>
    <submittedName>
        <fullName evidence="2">Uncharacterized protein</fullName>
    </submittedName>
</protein>
<dbReference type="Proteomes" id="UP000294847">
    <property type="component" value="Chromosome 6"/>
</dbReference>
<evidence type="ECO:0000313" key="3">
    <source>
        <dbReference type="Proteomes" id="UP000294847"/>
    </source>
</evidence>
<gene>
    <name evidence="2" type="ORF">PoMZ_06336</name>
</gene>
<evidence type="ECO:0000313" key="2">
    <source>
        <dbReference type="EMBL" id="QBZ64638.1"/>
    </source>
</evidence>
<reference evidence="2 3" key="1">
    <citation type="journal article" date="2019" name="Mol. Biol. Evol.">
        <title>Blast fungal genomes show frequent chromosomal changes, gene gains and losses, and effector gene turnover.</title>
        <authorList>
            <person name="Gomez Luciano L.B."/>
            <person name="Jason Tsai I."/>
            <person name="Chuma I."/>
            <person name="Tosa Y."/>
            <person name="Chen Y.H."/>
            <person name="Li J.Y."/>
            <person name="Li M.Y."/>
            <person name="Jade Lu M.Y."/>
            <person name="Nakayashiki H."/>
            <person name="Li W.H."/>
        </authorList>
    </citation>
    <scope>NUCLEOTIDE SEQUENCE [LARGE SCALE GENOMIC DNA]</scope>
    <source>
        <strain evidence="2">MZ5-1-6</strain>
    </source>
</reference>
<feature type="region of interest" description="Disordered" evidence="1">
    <location>
        <begin position="1"/>
        <end position="25"/>
    </location>
</feature>
<sequence>MTQLLHPKSSLQITAHDDTDRVTPADRVPGRLEVIVKCVMTSGLDGVHGQVVQHPDALVYRDRQVPVRPAEAPYALDGAVGSVLGVAEPATPVTKVGADNEGVVRVTQVRQQQLAKGLFRVSLVVANQDGHHGRPRGIAVAIAAATKRLRQPFGQAVLVLIVVARYVLELARVSELLDRVKVHPEVAERRFVGSVGRQGAAGKIAQAAQGPE</sequence>
<evidence type="ECO:0000256" key="1">
    <source>
        <dbReference type="SAM" id="MobiDB-lite"/>
    </source>
</evidence>
<dbReference type="EMBL" id="CP034209">
    <property type="protein sequence ID" value="QBZ64638.1"/>
    <property type="molecule type" value="Genomic_DNA"/>
</dbReference>
<feature type="compositionally biased region" description="Basic and acidic residues" evidence="1">
    <location>
        <begin position="15"/>
        <end position="25"/>
    </location>
</feature>
<name>A0A4V1C7U8_PYROR</name>
<proteinExistence type="predicted"/>
<dbReference type="AlphaFoldDB" id="A0A4V1C7U8"/>